<feature type="domain" description="HAMP" evidence="9">
    <location>
        <begin position="341"/>
        <end position="393"/>
    </location>
</feature>
<dbReference type="Proteomes" id="UP001501476">
    <property type="component" value="Unassembled WGS sequence"/>
</dbReference>
<feature type="compositionally biased region" description="Low complexity" evidence="6">
    <location>
        <begin position="410"/>
        <end position="429"/>
    </location>
</feature>
<accession>A0ABP3D329</accession>
<keyword evidence="11" id="KW-1185">Reference proteome</keyword>
<keyword evidence="5" id="KW-0175">Coiled coil</keyword>
<dbReference type="SMART" id="SM00283">
    <property type="entry name" value="MA"/>
    <property type="match status" value="1"/>
</dbReference>
<evidence type="ECO:0000256" key="4">
    <source>
        <dbReference type="PROSITE-ProRule" id="PRU00284"/>
    </source>
</evidence>
<organism evidence="10 11">
    <name type="scientific">Methylophaga marina</name>
    <dbReference type="NCBI Taxonomy" id="45495"/>
    <lineage>
        <taxon>Bacteria</taxon>
        <taxon>Pseudomonadati</taxon>
        <taxon>Pseudomonadota</taxon>
        <taxon>Gammaproteobacteria</taxon>
        <taxon>Thiotrichales</taxon>
        <taxon>Piscirickettsiaceae</taxon>
        <taxon>Methylophaga</taxon>
    </lineage>
</organism>
<evidence type="ECO:0000256" key="6">
    <source>
        <dbReference type="SAM" id="MobiDB-lite"/>
    </source>
</evidence>
<dbReference type="CDD" id="cd06225">
    <property type="entry name" value="HAMP"/>
    <property type="match status" value="1"/>
</dbReference>
<evidence type="ECO:0000313" key="11">
    <source>
        <dbReference type="Proteomes" id="UP001501476"/>
    </source>
</evidence>
<keyword evidence="7" id="KW-0472">Membrane</keyword>
<evidence type="ECO:0000256" key="7">
    <source>
        <dbReference type="SAM" id="Phobius"/>
    </source>
</evidence>
<proteinExistence type="inferred from homology"/>
<keyword evidence="7" id="KW-0812">Transmembrane</keyword>
<evidence type="ECO:0000256" key="3">
    <source>
        <dbReference type="ARBA" id="ARBA00029447"/>
    </source>
</evidence>
<keyword evidence="2 4" id="KW-0807">Transducer</keyword>
<feature type="region of interest" description="Disordered" evidence="6">
    <location>
        <begin position="410"/>
        <end position="431"/>
    </location>
</feature>
<gene>
    <name evidence="10" type="ORF">GCM10008964_11090</name>
</gene>
<evidence type="ECO:0000256" key="5">
    <source>
        <dbReference type="SAM" id="Coils"/>
    </source>
</evidence>
<name>A0ABP3D329_9GAMM</name>
<evidence type="ECO:0000256" key="1">
    <source>
        <dbReference type="ARBA" id="ARBA00004370"/>
    </source>
</evidence>
<reference evidence="11" key="1">
    <citation type="journal article" date="2019" name="Int. J. Syst. Evol. Microbiol.">
        <title>The Global Catalogue of Microorganisms (GCM) 10K type strain sequencing project: providing services to taxonomists for standard genome sequencing and annotation.</title>
        <authorList>
            <consortium name="The Broad Institute Genomics Platform"/>
            <consortium name="The Broad Institute Genome Sequencing Center for Infectious Disease"/>
            <person name="Wu L."/>
            <person name="Ma J."/>
        </authorList>
    </citation>
    <scope>NUCLEOTIDE SEQUENCE [LARGE SCALE GENOMIC DNA]</scope>
    <source>
        <strain evidence="11">JCM 6886</strain>
    </source>
</reference>
<protein>
    <submittedName>
        <fullName evidence="10">Methyl-accepting chemotaxis protein</fullName>
    </submittedName>
</protein>
<comment type="caution">
    <text evidence="10">The sequence shown here is derived from an EMBL/GenBank/DDBJ whole genome shotgun (WGS) entry which is preliminary data.</text>
</comment>
<keyword evidence="7" id="KW-1133">Transmembrane helix</keyword>
<dbReference type="EMBL" id="BAAADG010000004">
    <property type="protein sequence ID" value="GAA0221375.1"/>
    <property type="molecule type" value="Genomic_DNA"/>
</dbReference>
<evidence type="ECO:0000256" key="2">
    <source>
        <dbReference type="ARBA" id="ARBA00023224"/>
    </source>
</evidence>
<dbReference type="InterPro" id="IPR004090">
    <property type="entry name" value="Chemotax_Me-accpt_rcpt"/>
</dbReference>
<evidence type="ECO:0000259" key="8">
    <source>
        <dbReference type="PROSITE" id="PS50111"/>
    </source>
</evidence>
<dbReference type="SMART" id="SM00304">
    <property type="entry name" value="HAMP"/>
    <property type="match status" value="2"/>
</dbReference>
<comment type="similarity">
    <text evidence="3">Belongs to the methyl-accepting chemotaxis (MCP) protein family.</text>
</comment>
<dbReference type="CDD" id="cd11386">
    <property type="entry name" value="MCP_signal"/>
    <property type="match status" value="1"/>
</dbReference>
<dbReference type="PANTHER" id="PTHR32089:SF120">
    <property type="entry name" value="METHYL-ACCEPTING CHEMOTAXIS PROTEIN TLPQ"/>
    <property type="match status" value="1"/>
</dbReference>
<dbReference type="RefSeq" id="WP_286304408.1">
    <property type="nucleotide sequence ID" value="NZ_AP027741.1"/>
</dbReference>
<feature type="coiled-coil region" evidence="5">
    <location>
        <begin position="546"/>
        <end position="580"/>
    </location>
</feature>
<dbReference type="Pfam" id="PF00672">
    <property type="entry name" value="HAMP"/>
    <property type="match status" value="1"/>
</dbReference>
<dbReference type="PROSITE" id="PS50885">
    <property type="entry name" value="HAMP"/>
    <property type="match status" value="1"/>
</dbReference>
<sequence>MNLATKLMNSLSYPKKMSLITVLLLIPITVTFLLLIHQLNNIVNESHKEQSGLEYIKTITPLYQQLPQHRGLTNAYLNGSAEFEEKILSKRKEIDQSIQQINIINTEYGEHFDTNQLWDEIKRDWTSLINTATETDPNTIFTAHTELITKLRQLMNAVNHNSGLILDPDLNTTFIIETIVSYIPVLAESIGQTRGLASGIAANESLTTSQRIKLASSFSKVKHEADTTQQAIEHIITHNPQLADVLNKLELDRENALTEFLTVIEKDMLESEKINTEAAFIFSLGTEAIDTNYVVYHYLADALAELLDNRLSMLQLEKNVVIAVILIALSLALYLFIGFYRSIIQVINNIITATKRIAEGDLTVTITSPAKDETADIFIALNSMTQHLNGVVNQLKQNSTELAAASEELSTNTVQSQSNSQEQQSQSEQIATAMNEMSSTIKEIARNAELLAEEVRNANSESKSGQDVISETVKSINSLTEDVGNAARTIEELSQSSEQIGSVLTVIKGVAEQTNLLALNAAIEAARAGDHGRGFAVVADEVRSLANRTQESAEQIQIMVDNLQQKTKEAVAVMEKEKANAAGMVGYTDSATQSILNIVNSMTQIADMSTHVASAAEEQGLVSEEINRNITRVSDLSENNMHSSEEIATASQNLATLATQLNMIAQRFKV</sequence>
<dbReference type="PROSITE" id="PS50111">
    <property type="entry name" value="CHEMOTAXIS_TRANSDUC_2"/>
    <property type="match status" value="1"/>
</dbReference>
<feature type="domain" description="Methyl-accepting transducer" evidence="8">
    <location>
        <begin position="398"/>
        <end position="634"/>
    </location>
</feature>
<dbReference type="Gene3D" id="1.10.287.950">
    <property type="entry name" value="Methyl-accepting chemotaxis protein"/>
    <property type="match status" value="1"/>
</dbReference>
<dbReference type="Pfam" id="PF00015">
    <property type="entry name" value="MCPsignal"/>
    <property type="match status" value="1"/>
</dbReference>
<dbReference type="InterPro" id="IPR004089">
    <property type="entry name" value="MCPsignal_dom"/>
</dbReference>
<evidence type="ECO:0000313" key="10">
    <source>
        <dbReference type="EMBL" id="GAA0221375.1"/>
    </source>
</evidence>
<evidence type="ECO:0000259" key="9">
    <source>
        <dbReference type="PROSITE" id="PS50885"/>
    </source>
</evidence>
<dbReference type="PRINTS" id="PR00260">
    <property type="entry name" value="CHEMTRNSDUCR"/>
</dbReference>
<dbReference type="SUPFAM" id="SSF58104">
    <property type="entry name" value="Methyl-accepting chemotaxis protein (MCP) signaling domain"/>
    <property type="match status" value="1"/>
</dbReference>
<feature type="transmembrane region" description="Helical" evidence="7">
    <location>
        <begin position="320"/>
        <end position="340"/>
    </location>
</feature>
<comment type="subcellular location">
    <subcellularLocation>
        <location evidence="1">Membrane</location>
    </subcellularLocation>
</comment>
<dbReference type="PANTHER" id="PTHR32089">
    <property type="entry name" value="METHYL-ACCEPTING CHEMOTAXIS PROTEIN MCPB"/>
    <property type="match status" value="1"/>
</dbReference>
<dbReference type="InterPro" id="IPR003660">
    <property type="entry name" value="HAMP_dom"/>
</dbReference>
<feature type="transmembrane region" description="Helical" evidence="7">
    <location>
        <begin position="17"/>
        <end position="36"/>
    </location>
</feature>